<evidence type="ECO:0000256" key="1">
    <source>
        <dbReference type="SAM" id="MobiDB-lite"/>
    </source>
</evidence>
<gene>
    <name evidence="4" type="ORF">L2725_09715</name>
</gene>
<feature type="compositionally biased region" description="Low complexity" evidence="1">
    <location>
        <begin position="443"/>
        <end position="452"/>
    </location>
</feature>
<dbReference type="NCBIfam" id="TIGR03503">
    <property type="entry name" value="TIGR03503 family protein"/>
    <property type="match status" value="1"/>
</dbReference>
<dbReference type="NCBIfam" id="NF041940">
    <property type="entry name" value="choice_anch_X"/>
    <property type="match status" value="1"/>
</dbReference>
<feature type="signal peptide" evidence="3">
    <location>
        <begin position="1"/>
        <end position="24"/>
    </location>
</feature>
<proteinExistence type="predicted"/>
<keyword evidence="5" id="KW-1185">Reference proteome</keyword>
<evidence type="ECO:0000313" key="5">
    <source>
        <dbReference type="Proteomes" id="UP001202831"/>
    </source>
</evidence>
<accession>A0ABT0N6K8</accession>
<dbReference type="EMBL" id="JAKIKT010000003">
    <property type="protein sequence ID" value="MCL2914063.1"/>
    <property type="molecule type" value="Genomic_DNA"/>
</dbReference>
<dbReference type="Proteomes" id="UP001202831">
    <property type="component" value="Unassembled WGS sequence"/>
</dbReference>
<dbReference type="RefSeq" id="WP_249248796.1">
    <property type="nucleotide sequence ID" value="NZ_JAKIKT010000003.1"/>
</dbReference>
<feature type="transmembrane region" description="Helical" evidence="2">
    <location>
        <begin position="380"/>
        <end position="401"/>
    </location>
</feature>
<sequence>MKLLQCLTLAGWLALTGSAIPAAADNTAAQSAVTDDRYTPFNAQELQNLFRIDHMVDSVTLLVARPYGSASVVVVTPDGSKWYASRHPENIRWVDGMTGDIITIQKPEPGPYQLLGKLSPGSMIERVSDLSVELDPLPQPLYQGERVKVTARFLGDEQLIRMPGLEYMIEWRARFTSLRKPEEKNYVSGTFPIGSYSDNGEYLDEKPDDGIFTAELNLKQDWGSYTFSVTAENKVFERQINMPIYLSPSPVTLEVVRPEDATVTPWKLRVNVDESQVLPSETFIHLEYHGPDAAPVPMLLEQMIGGSNDIDLSVQDYGGYRITGTIASTTQGGREILLSMDDLFFNNPEPPPPPPDPRLLAEKAAKEAALKEAAKQKQQMTWVIVANVVLLLIGGIAIVIWRKRQTLKAAMEAAQQRVVAEQAAIPDDEKDDADKLDLDDLDLALPDTEANQ</sequence>
<evidence type="ECO:0000256" key="3">
    <source>
        <dbReference type="SAM" id="SignalP"/>
    </source>
</evidence>
<keyword evidence="2" id="KW-0472">Membrane</keyword>
<keyword evidence="2" id="KW-0812">Transmembrane</keyword>
<evidence type="ECO:0000313" key="4">
    <source>
        <dbReference type="EMBL" id="MCL2914063.1"/>
    </source>
</evidence>
<protein>
    <submittedName>
        <fullName evidence="4">TIGR03503 family protein</fullName>
    </submittedName>
</protein>
<feature type="chain" id="PRO_5047055930" evidence="3">
    <location>
        <begin position="25"/>
        <end position="452"/>
    </location>
</feature>
<evidence type="ECO:0000256" key="2">
    <source>
        <dbReference type="SAM" id="Phobius"/>
    </source>
</evidence>
<reference evidence="4 5" key="1">
    <citation type="submission" date="2022-01" db="EMBL/GenBank/DDBJ databases">
        <title>Whole genome-based taxonomy of the Shewanellaceae.</title>
        <authorList>
            <person name="Martin-Rodriguez A.J."/>
        </authorList>
    </citation>
    <scope>NUCLEOTIDE SEQUENCE [LARGE SCALE GENOMIC DNA]</scope>
    <source>
        <strain evidence="4 5">DSM 21332</strain>
    </source>
</reference>
<dbReference type="InterPro" id="IPR020010">
    <property type="entry name" value="CHP03503"/>
</dbReference>
<name>A0ABT0N6K8_9GAMM</name>
<keyword evidence="3" id="KW-0732">Signal</keyword>
<organism evidence="4 5">
    <name type="scientific">Shewanella corallii</name>
    <dbReference type="NCBI Taxonomy" id="560080"/>
    <lineage>
        <taxon>Bacteria</taxon>
        <taxon>Pseudomonadati</taxon>
        <taxon>Pseudomonadota</taxon>
        <taxon>Gammaproteobacteria</taxon>
        <taxon>Alteromonadales</taxon>
        <taxon>Shewanellaceae</taxon>
        <taxon>Shewanella</taxon>
    </lineage>
</organism>
<keyword evidence="2" id="KW-1133">Transmembrane helix</keyword>
<feature type="region of interest" description="Disordered" evidence="1">
    <location>
        <begin position="422"/>
        <end position="452"/>
    </location>
</feature>
<comment type="caution">
    <text evidence="4">The sequence shown here is derived from an EMBL/GenBank/DDBJ whole genome shotgun (WGS) entry which is preliminary data.</text>
</comment>